<comment type="caution">
    <text evidence="1">The sequence shown here is derived from an EMBL/GenBank/DDBJ whole genome shotgun (WGS) entry which is preliminary data.</text>
</comment>
<dbReference type="AlphaFoldDB" id="A0A9X0AWM1"/>
<evidence type="ECO:0000313" key="2">
    <source>
        <dbReference type="Proteomes" id="UP001152300"/>
    </source>
</evidence>
<evidence type="ECO:0000313" key="1">
    <source>
        <dbReference type="EMBL" id="KAJ8068503.1"/>
    </source>
</evidence>
<dbReference type="EMBL" id="JAPEIS010000003">
    <property type="protein sequence ID" value="KAJ8068503.1"/>
    <property type="molecule type" value="Genomic_DNA"/>
</dbReference>
<gene>
    <name evidence="1" type="ORF">OCU04_004053</name>
</gene>
<reference evidence="1" key="1">
    <citation type="submission" date="2022-11" db="EMBL/GenBank/DDBJ databases">
        <title>Genome Resource of Sclerotinia nivalis Strain SnTB1, a Plant Pathogen Isolated from American Ginseng.</title>
        <authorList>
            <person name="Fan S."/>
        </authorList>
    </citation>
    <scope>NUCLEOTIDE SEQUENCE</scope>
    <source>
        <strain evidence="1">SnTB1</strain>
    </source>
</reference>
<dbReference type="OrthoDB" id="3461844at2759"/>
<keyword evidence="2" id="KW-1185">Reference proteome</keyword>
<accession>A0A9X0AWM1</accession>
<organism evidence="1 2">
    <name type="scientific">Sclerotinia nivalis</name>
    <dbReference type="NCBI Taxonomy" id="352851"/>
    <lineage>
        <taxon>Eukaryota</taxon>
        <taxon>Fungi</taxon>
        <taxon>Dikarya</taxon>
        <taxon>Ascomycota</taxon>
        <taxon>Pezizomycotina</taxon>
        <taxon>Leotiomycetes</taxon>
        <taxon>Helotiales</taxon>
        <taxon>Sclerotiniaceae</taxon>
        <taxon>Sclerotinia</taxon>
    </lineage>
</organism>
<proteinExistence type="predicted"/>
<protein>
    <submittedName>
        <fullName evidence="1">Uncharacterized protein</fullName>
    </submittedName>
</protein>
<dbReference type="Proteomes" id="UP001152300">
    <property type="component" value="Unassembled WGS sequence"/>
</dbReference>
<name>A0A9X0AWM1_9HELO</name>
<sequence length="102" mass="11358">MPTGQLCQSYESLLRVSCEIDVHHKSEIQLRKACQYICDDGSISRGSGVVTIGDCPNSHNDIRLAGDDQKERIYPKEVLMVANMAVFYSNGTYTGRMTFHVG</sequence>